<evidence type="ECO:0000256" key="16">
    <source>
        <dbReference type="ARBA" id="ARBA00024827"/>
    </source>
</evidence>
<evidence type="ECO:0000256" key="18">
    <source>
        <dbReference type="SAM" id="MobiDB-lite"/>
    </source>
</evidence>
<dbReference type="GO" id="GO:0016020">
    <property type="term" value="C:membrane"/>
    <property type="evidence" value="ECO:0007669"/>
    <property type="project" value="InterPro"/>
</dbReference>
<dbReference type="Pfam" id="PF02518">
    <property type="entry name" value="HATPase_c"/>
    <property type="match status" value="1"/>
</dbReference>
<dbReference type="PROSITE" id="PS50109">
    <property type="entry name" value="HIS_KIN"/>
    <property type="match status" value="1"/>
</dbReference>
<dbReference type="InterPro" id="IPR003594">
    <property type="entry name" value="HATPase_dom"/>
</dbReference>
<dbReference type="RefSeq" id="WP_245946919.1">
    <property type="nucleotide sequence ID" value="NZ_CP054612.1"/>
</dbReference>
<comment type="catalytic activity">
    <reaction evidence="1">
        <text>ATP + protein L-histidine = ADP + protein N-phospho-L-histidine.</text>
        <dbReference type="EC" id="2.7.13.3"/>
    </reaction>
</comment>
<comment type="caution">
    <text evidence="20">The sequence shown here is derived from an EMBL/GenBank/DDBJ whole genome shotgun (WGS) entry which is preliminary data.</text>
</comment>
<dbReference type="InterPro" id="IPR005467">
    <property type="entry name" value="His_kinase_dom"/>
</dbReference>
<evidence type="ECO:0000256" key="5">
    <source>
        <dbReference type="ARBA" id="ARBA00017322"/>
    </source>
</evidence>
<keyword evidence="11" id="KW-0418">Kinase</keyword>
<accession>A0A2V2YEA7</accession>
<dbReference type="EMBL" id="QGTQ01000040">
    <property type="protein sequence ID" value="PWV90635.1"/>
    <property type="molecule type" value="Genomic_DNA"/>
</dbReference>
<dbReference type="SUPFAM" id="SSF55874">
    <property type="entry name" value="ATPase domain of HSP90 chaperone/DNA topoisomerase II/histidine kinase"/>
    <property type="match status" value="1"/>
</dbReference>
<dbReference type="GO" id="GO:0051539">
    <property type="term" value="F:4 iron, 4 sulfur cluster binding"/>
    <property type="evidence" value="ECO:0007669"/>
    <property type="project" value="UniProtKB-KW"/>
</dbReference>
<dbReference type="SMART" id="SM00387">
    <property type="entry name" value="HATPase_c"/>
    <property type="match status" value="1"/>
</dbReference>
<keyword evidence="12" id="KW-0067">ATP-binding</keyword>
<evidence type="ECO:0000313" key="21">
    <source>
        <dbReference type="Proteomes" id="UP000246635"/>
    </source>
</evidence>
<dbReference type="InterPro" id="IPR036890">
    <property type="entry name" value="HATPase_C_sf"/>
</dbReference>
<evidence type="ECO:0000256" key="7">
    <source>
        <dbReference type="ARBA" id="ARBA00022490"/>
    </source>
</evidence>
<dbReference type="GO" id="GO:0005524">
    <property type="term" value="F:ATP binding"/>
    <property type="evidence" value="ECO:0007669"/>
    <property type="project" value="UniProtKB-KW"/>
</dbReference>
<keyword evidence="13" id="KW-0408">Iron</keyword>
<comment type="function">
    <text evidence="16">Member of the two-component regulatory system NreB/NreC involved in the control of dissimilatory nitrate/nitrite reduction in response to oxygen. NreB functions as a direct oxygen sensor histidine kinase which is autophosphorylated, in the absence of oxygen, probably at the conserved histidine residue, and transfers its phosphate group probably to a conserved aspartate residue of NreC. NreB/NreC activates the expression of the nitrate (narGHJI) and nitrite (nir) reductase operons, as well as the putative nitrate transporter gene narT.</text>
</comment>
<evidence type="ECO:0000259" key="19">
    <source>
        <dbReference type="PROSITE" id="PS50109"/>
    </source>
</evidence>
<dbReference type="Gene3D" id="3.30.565.10">
    <property type="entry name" value="Histidine kinase-like ATPase, C-terminal domain"/>
    <property type="match status" value="1"/>
</dbReference>
<evidence type="ECO:0000256" key="8">
    <source>
        <dbReference type="ARBA" id="ARBA00022679"/>
    </source>
</evidence>
<dbReference type="GO" id="GO:0046983">
    <property type="term" value="F:protein dimerization activity"/>
    <property type="evidence" value="ECO:0007669"/>
    <property type="project" value="InterPro"/>
</dbReference>
<keyword evidence="9" id="KW-0479">Metal-binding</keyword>
<dbReference type="Pfam" id="PF13185">
    <property type="entry name" value="GAF_2"/>
    <property type="match status" value="1"/>
</dbReference>
<dbReference type="SUPFAM" id="SSF55781">
    <property type="entry name" value="GAF domain-like"/>
    <property type="match status" value="2"/>
</dbReference>
<keyword evidence="21" id="KW-1185">Reference proteome</keyword>
<keyword evidence="14" id="KW-0902">Two-component regulatory system</keyword>
<evidence type="ECO:0000256" key="6">
    <source>
        <dbReference type="ARBA" id="ARBA00022485"/>
    </source>
</evidence>
<keyword evidence="7" id="KW-0963">Cytoplasm</keyword>
<dbReference type="InterPro" id="IPR004358">
    <property type="entry name" value="Sig_transdc_His_kin-like_C"/>
</dbReference>
<evidence type="ECO:0000256" key="15">
    <source>
        <dbReference type="ARBA" id="ARBA00023014"/>
    </source>
</evidence>
<protein>
    <recommendedName>
        <fullName evidence="5">Oxygen sensor histidine kinase NreB</fullName>
        <ecNumber evidence="4">2.7.13.3</ecNumber>
    </recommendedName>
    <alternativeName>
        <fullName evidence="17">Nitrogen regulation protein B</fullName>
    </alternativeName>
</protein>
<dbReference type="SMART" id="SM00065">
    <property type="entry name" value="GAF"/>
    <property type="match status" value="2"/>
</dbReference>
<dbReference type="PANTHER" id="PTHR24421">
    <property type="entry name" value="NITRATE/NITRITE SENSOR PROTEIN NARX-RELATED"/>
    <property type="match status" value="1"/>
</dbReference>
<keyword evidence="6" id="KW-0004">4Fe-4S</keyword>
<evidence type="ECO:0000256" key="12">
    <source>
        <dbReference type="ARBA" id="ARBA00022840"/>
    </source>
</evidence>
<dbReference type="InterPro" id="IPR003018">
    <property type="entry name" value="GAF"/>
</dbReference>
<dbReference type="Proteomes" id="UP000246635">
    <property type="component" value="Unassembled WGS sequence"/>
</dbReference>
<dbReference type="GO" id="GO:0005737">
    <property type="term" value="C:cytoplasm"/>
    <property type="evidence" value="ECO:0007669"/>
    <property type="project" value="UniProtKB-SubCell"/>
</dbReference>
<keyword evidence="10" id="KW-0547">Nucleotide-binding</keyword>
<dbReference type="EC" id="2.7.13.3" evidence="4"/>
<dbReference type="Gene3D" id="3.30.450.40">
    <property type="match status" value="2"/>
</dbReference>
<dbReference type="GO" id="GO:0000155">
    <property type="term" value="F:phosphorelay sensor kinase activity"/>
    <property type="evidence" value="ECO:0007669"/>
    <property type="project" value="InterPro"/>
</dbReference>
<evidence type="ECO:0000256" key="14">
    <source>
        <dbReference type="ARBA" id="ARBA00023012"/>
    </source>
</evidence>
<evidence type="ECO:0000256" key="2">
    <source>
        <dbReference type="ARBA" id="ARBA00001966"/>
    </source>
</evidence>
<comment type="subcellular location">
    <subcellularLocation>
        <location evidence="3">Cytoplasm</location>
    </subcellularLocation>
</comment>
<dbReference type="Gene3D" id="1.20.5.1930">
    <property type="match status" value="1"/>
</dbReference>
<reference evidence="20 21" key="1">
    <citation type="submission" date="2018-05" db="EMBL/GenBank/DDBJ databases">
        <title>Genomic Encyclopedia of Type Strains, Phase III (KMG-III): the genomes of soil and plant-associated and newly described type strains.</title>
        <authorList>
            <person name="Whitman W."/>
        </authorList>
    </citation>
    <scope>NUCLEOTIDE SEQUENCE [LARGE SCALE GENOMIC DNA]</scope>
    <source>
        <strain evidence="20 21">CECT 5696</strain>
    </source>
</reference>
<dbReference type="Pfam" id="PF13492">
    <property type="entry name" value="GAF_3"/>
    <property type="match status" value="1"/>
</dbReference>
<sequence>MASPDKGALRSEDEQPGRDHNRADSIQVECDDECEKAINASIHEDKRCAEAALAPGSSSLIMPKHRVHEMVLLKAIAETLNQSHELSSMLHSVLEKLLELTGLTTGWIFLSDRYMDFRCVAEQNLPPALTGNNGKRMNHGSCWCLDRYWDGRLVNAINILNCKRLEDAVTFRWGDTQGITHHATVPLRTGKELVGLLNVAAPGKVHFTDEELALLQSVAFQMGSAIERIHLYAAEQRRAEMFARLDEFSRALTGRTGGCSDLVPVAKAALHLIGEHFQWPIAALYESTGDKLSLRSTYLCDESFELTERMTLEQAGWLGEAVTNRRLRTVAAEEAALLLVRETGDGKRRPSTKLAKAAAIPLPFGDIGYSVLVIGSTKRDDLKAEDRPILEALAEHIAGALESTLLADHRKELTRIEERNKLARDLHDSVSQLLFSLSMTSRGVESLLTGPEPDTEAALAAVRDLQSLSQSALKEMRSLILQLRPSELQAGLVTALREYGERLGLRIHTQLDGVRTLPRPIEDALWRIGQEALNNVSKHAGTTSADVTLMITSQEVTLQISDKGKGMPEGSPKLRGTATSIGLSTMRERAEALGGTISISRRHSGGTAVEVTIPLLASDRSNGSEVNER</sequence>
<evidence type="ECO:0000256" key="17">
    <source>
        <dbReference type="ARBA" id="ARBA00030800"/>
    </source>
</evidence>
<dbReference type="GO" id="GO:0046872">
    <property type="term" value="F:metal ion binding"/>
    <property type="evidence" value="ECO:0007669"/>
    <property type="project" value="UniProtKB-KW"/>
</dbReference>
<dbReference type="InterPro" id="IPR050482">
    <property type="entry name" value="Sensor_HK_TwoCompSys"/>
</dbReference>
<feature type="region of interest" description="Disordered" evidence="18">
    <location>
        <begin position="1"/>
        <end position="25"/>
    </location>
</feature>
<feature type="compositionally biased region" description="Basic and acidic residues" evidence="18">
    <location>
        <begin position="7"/>
        <end position="23"/>
    </location>
</feature>
<name>A0A2V2YEA7_9BACL</name>
<keyword evidence="8" id="KW-0808">Transferase</keyword>
<evidence type="ECO:0000313" key="20">
    <source>
        <dbReference type="EMBL" id="PWV90635.1"/>
    </source>
</evidence>
<dbReference type="InterPro" id="IPR011712">
    <property type="entry name" value="Sig_transdc_His_kin_sub3_dim/P"/>
</dbReference>
<comment type="cofactor">
    <cofactor evidence="2">
        <name>[4Fe-4S] cluster</name>
        <dbReference type="ChEBI" id="CHEBI:49883"/>
    </cofactor>
</comment>
<feature type="domain" description="Histidine kinase" evidence="19">
    <location>
        <begin position="421"/>
        <end position="617"/>
    </location>
</feature>
<dbReference type="InterPro" id="IPR029016">
    <property type="entry name" value="GAF-like_dom_sf"/>
</dbReference>
<evidence type="ECO:0000256" key="9">
    <source>
        <dbReference type="ARBA" id="ARBA00022723"/>
    </source>
</evidence>
<evidence type="ECO:0000256" key="3">
    <source>
        <dbReference type="ARBA" id="ARBA00004496"/>
    </source>
</evidence>
<dbReference type="Pfam" id="PF07730">
    <property type="entry name" value="HisKA_3"/>
    <property type="match status" value="1"/>
</dbReference>
<gene>
    <name evidence="20" type="ORF">DFQ01_14018</name>
</gene>
<evidence type="ECO:0000256" key="10">
    <source>
        <dbReference type="ARBA" id="ARBA00022741"/>
    </source>
</evidence>
<dbReference type="PRINTS" id="PR00344">
    <property type="entry name" value="BCTRLSENSOR"/>
</dbReference>
<dbReference type="PANTHER" id="PTHR24421:SF40">
    <property type="entry name" value="SENSOR HISTIDINE KINASE YHCY"/>
    <property type="match status" value="1"/>
</dbReference>
<evidence type="ECO:0000256" key="13">
    <source>
        <dbReference type="ARBA" id="ARBA00023004"/>
    </source>
</evidence>
<organism evidence="20 21">
    <name type="scientific">Paenibacillus cellulosilyticus</name>
    <dbReference type="NCBI Taxonomy" id="375489"/>
    <lineage>
        <taxon>Bacteria</taxon>
        <taxon>Bacillati</taxon>
        <taxon>Bacillota</taxon>
        <taxon>Bacilli</taxon>
        <taxon>Bacillales</taxon>
        <taxon>Paenibacillaceae</taxon>
        <taxon>Paenibacillus</taxon>
    </lineage>
</organism>
<evidence type="ECO:0000256" key="4">
    <source>
        <dbReference type="ARBA" id="ARBA00012438"/>
    </source>
</evidence>
<evidence type="ECO:0000256" key="11">
    <source>
        <dbReference type="ARBA" id="ARBA00022777"/>
    </source>
</evidence>
<keyword evidence="15" id="KW-0411">Iron-sulfur</keyword>
<dbReference type="CDD" id="cd16917">
    <property type="entry name" value="HATPase_UhpB-NarQ-NarX-like"/>
    <property type="match status" value="1"/>
</dbReference>
<proteinExistence type="predicted"/>
<dbReference type="AlphaFoldDB" id="A0A2V2YEA7"/>
<evidence type="ECO:0000256" key="1">
    <source>
        <dbReference type="ARBA" id="ARBA00000085"/>
    </source>
</evidence>